<protein>
    <submittedName>
        <fullName evidence="2">Uncharacterized protein</fullName>
    </submittedName>
</protein>
<organism evidence="2 3">
    <name type="scientific">Thelephora terrestris</name>
    <dbReference type="NCBI Taxonomy" id="56493"/>
    <lineage>
        <taxon>Eukaryota</taxon>
        <taxon>Fungi</taxon>
        <taxon>Dikarya</taxon>
        <taxon>Basidiomycota</taxon>
        <taxon>Agaricomycotina</taxon>
        <taxon>Agaricomycetes</taxon>
        <taxon>Thelephorales</taxon>
        <taxon>Thelephoraceae</taxon>
        <taxon>Thelephora</taxon>
    </lineage>
</organism>
<evidence type="ECO:0000313" key="2">
    <source>
        <dbReference type="EMBL" id="KAF9790824.1"/>
    </source>
</evidence>
<dbReference type="OrthoDB" id="2507450at2759"/>
<evidence type="ECO:0000313" key="3">
    <source>
        <dbReference type="Proteomes" id="UP000736335"/>
    </source>
</evidence>
<reference evidence="2" key="2">
    <citation type="submission" date="2020-11" db="EMBL/GenBank/DDBJ databases">
        <authorList>
            <consortium name="DOE Joint Genome Institute"/>
            <person name="Kuo A."/>
            <person name="Miyauchi S."/>
            <person name="Kiss E."/>
            <person name="Drula E."/>
            <person name="Kohler A."/>
            <person name="Sanchez-Garcia M."/>
            <person name="Andreopoulos B."/>
            <person name="Barry K.W."/>
            <person name="Bonito G."/>
            <person name="Buee M."/>
            <person name="Carver A."/>
            <person name="Chen C."/>
            <person name="Cichocki N."/>
            <person name="Clum A."/>
            <person name="Culley D."/>
            <person name="Crous P.W."/>
            <person name="Fauchery L."/>
            <person name="Girlanda M."/>
            <person name="Hayes R."/>
            <person name="Keri Z."/>
            <person name="Labutti K."/>
            <person name="Lipzen A."/>
            <person name="Lombard V."/>
            <person name="Magnuson J."/>
            <person name="Maillard F."/>
            <person name="Morin E."/>
            <person name="Murat C."/>
            <person name="Nolan M."/>
            <person name="Ohm R."/>
            <person name="Pangilinan J."/>
            <person name="Pereira M."/>
            <person name="Perotto S."/>
            <person name="Peter M."/>
            <person name="Riley R."/>
            <person name="Sitrit Y."/>
            <person name="Stielow B."/>
            <person name="Szollosi G."/>
            <person name="Zifcakova L."/>
            <person name="Stursova M."/>
            <person name="Spatafora J.W."/>
            <person name="Tedersoo L."/>
            <person name="Vaario L.-M."/>
            <person name="Yamada A."/>
            <person name="Yan M."/>
            <person name="Wang P."/>
            <person name="Xu J."/>
            <person name="Bruns T."/>
            <person name="Baldrian P."/>
            <person name="Vilgalys R."/>
            <person name="Henrissat B."/>
            <person name="Grigoriev I.V."/>
            <person name="Hibbett D."/>
            <person name="Nagy L.G."/>
            <person name="Martin F.M."/>
        </authorList>
    </citation>
    <scope>NUCLEOTIDE SEQUENCE</scope>
    <source>
        <strain evidence="2">UH-Tt-Lm1</strain>
    </source>
</reference>
<proteinExistence type="predicted"/>
<sequence length="170" mass="17763">MANGKNGTNLTNGKNGTDTTNAKNGTNTTNGNNNAGNIGNFGSCSVPEIQFGAGFDGRRETSFEPVDKVSYNHGSAQNIDIITQFMCDQLVNTCKADATAKATCAKAKTAADGAPAKTGKQADAFNAVFGKITNFANVTPLDDQGNPIAARSLHRGLLRMLRRTEGYLGA</sequence>
<dbReference type="EMBL" id="WIUZ02000002">
    <property type="protein sequence ID" value="KAF9790824.1"/>
    <property type="molecule type" value="Genomic_DNA"/>
</dbReference>
<gene>
    <name evidence="2" type="ORF">BJ322DRAFT_999538</name>
</gene>
<dbReference type="AlphaFoldDB" id="A0A9P6HN71"/>
<keyword evidence="3" id="KW-1185">Reference proteome</keyword>
<accession>A0A9P6HN71</accession>
<feature type="region of interest" description="Disordered" evidence="1">
    <location>
        <begin position="1"/>
        <end position="34"/>
    </location>
</feature>
<reference evidence="2" key="1">
    <citation type="journal article" date="2020" name="Nat. Commun.">
        <title>Large-scale genome sequencing of mycorrhizal fungi provides insights into the early evolution of symbiotic traits.</title>
        <authorList>
            <person name="Miyauchi S."/>
            <person name="Kiss E."/>
            <person name="Kuo A."/>
            <person name="Drula E."/>
            <person name="Kohler A."/>
            <person name="Sanchez-Garcia M."/>
            <person name="Morin E."/>
            <person name="Andreopoulos B."/>
            <person name="Barry K.W."/>
            <person name="Bonito G."/>
            <person name="Buee M."/>
            <person name="Carver A."/>
            <person name="Chen C."/>
            <person name="Cichocki N."/>
            <person name="Clum A."/>
            <person name="Culley D."/>
            <person name="Crous P.W."/>
            <person name="Fauchery L."/>
            <person name="Girlanda M."/>
            <person name="Hayes R.D."/>
            <person name="Keri Z."/>
            <person name="LaButti K."/>
            <person name="Lipzen A."/>
            <person name="Lombard V."/>
            <person name="Magnuson J."/>
            <person name="Maillard F."/>
            <person name="Murat C."/>
            <person name="Nolan M."/>
            <person name="Ohm R.A."/>
            <person name="Pangilinan J."/>
            <person name="Pereira M.F."/>
            <person name="Perotto S."/>
            <person name="Peter M."/>
            <person name="Pfister S."/>
            <person name="Riley R."/>
            <person name="Sitrit Y."/>
            <person name="Stielow J.B."/>
            <person name="Szollosi G."/>
            <person name="Zifcakova L."/>
            <person name="Stursova M."/>
            <person name="Spatafora J.W."/>
            <person name="Tedersoo L."/>
            <person name="Vaario L.M."/>
            <person name="Yamada A."/>
            <person name="Yan M."/>
            <person name="Wang P."/>
            <person name="Xu J."/>
            <person name="Bruns T."/>
            <person name="Baldrian P."/>
            <person name="Vilgalys R."/>
            <person name="Dunand C."/>
            <person name="Henrissat B."/>
            <person name="Grigoriev I.V."/>
            <person name="Hibbett D."/>
            <person name="Nagy L.G."/>
            <person name="Martin F.M."/>
        </authorList>
    </citation>
    <scope>NUCLEOTIDE SEQUENCE</scope>
    <source>
        <strain evidence="2">UH-Tt-Lm1</strain>
    </source>
</reference>
<comment type="caution">
    <text evidence="2">The sequence shown here is derived from an EMBL/GenBank/DDBJ whole genome shotgun (WGS) entry which is preliminary data.</text>
</comment>
<evidence type="ECO:0000256" key="1">
    <source>
        <dbReference type="SAM" id="MobiDB-lite"/>
    </source>
</evidence>
<dbReference type="Proteomes" id="UP000736335">
    <property type="component" value="Unassembled WGS sequence"/>
</dbReference>
<name>A0A9P6HN71_9AGAM</name>